<feature type="transmembrane region" description="Helical" evidence="8">
    <location>
        <begin position="152"/>
        <end position="173"/>
    </location>
</feature>
<dbReference type="PANTHER" id="PTHR11827:SF72">
    <property type="entry name" value="GH08340P"/>
    <property type="match status" value="1"/>
</dbReference>
<feature type="compositionally biased region" description="Basic and acidic residues" evidence="7">
    <location>
        <begin position="1032"/>
        <end position="1047"/>
    </location>
</feature>
<evidence type="ECO:0000256" key="5">
    <source>
        <dbReference type="ARBA" id="ARBA00022989"/>
    </source>
</evidence>
<evidence type="ECO:0000256" key="4">
    <source>
        <dbReference type="ARBA" id="ARBA00022692"/>
    </source>
</evidence>
<feature type="transmembrane region" description="Helical" evidence="8">
    <location>
        <begin position="555"/>
        <end position="574"/>
    </location>
</feature>
<evidence type="ECO:0000256" key="6">
    <source>
        <dbReference type="ARBA" id="ARBA00023136"/>
    </source>
</evidence>
<dbReference type="GO" id="GO:0006884">
    <property type="term" value="P:cell volume homeostasis"/>
    <property type="evidence" value="ECO:0007669"/>
    <property type="project" value="TreeGrafter"/>
</dbReference>
<evidence type="ECO:0000313" key="12">
    <source>
        <dbReference type="Proteomes" id="UP000054266"/>
    </source>
</evidence>
<keyword evidence="4 8" id="KW-0812">Transmembrane</keyword>
<accession>A0A0D2FW16</accession>
<feature type="transmembrane region" description="Helical" evidence="8">
    <location>
        <begin position="498"/>
        <end position="516"/>
    </location>
</feature>
<gene>
    <name evidence="11" type="ORF">PV04_00833</name>
</gene>
<dbReference type="Pfam" id="PF00324">
    <property type="entry name" value="AA_permease"/>
    <property type="match status" value="1"/>
</dbReference>
<protein>
    <recommendedName>
        <fullName evidence="13">Amino acid permease/ SLC12A domain-containing protein</fullName>
    </recommendedName>
</protein>
<keyword evidence="5 8" id="KW-1133">Transmembrane helix</keyword>
<name>A0A0D2FW16_9EURO</name>
<feature type="domain" description="SLC12A transporter C-terminal" evidence="10">
    <location>
        <begin position="646"/>
        <end position="733"/>
    </location>
</feature>
<feature type="region of interest" description="Disordered" evidence="7">
    <location>
        <begin position="1"/>
        <end position="119"/>
    </location>
</feature>
<evidence type="ECO:0000256" key="7">
    <source>
        <dbReference type="SAM" id="MobiDB-lite"/>
    </source>
</evidence>
<evidence type="ECO:0000259" key="9">
    <source>
        <dbReference type="Pfam" id="PF00324"/>
    </source>
</evidence>
<dbReference type="EMBL" id="KN846956">
    <property type="protein sequence ID" value="KIW72653.1"/>
    <property type="molecule type" value="Genomic_DNA"/>
</dbReference>
<dbReference type="GO" id="GO:0005774">
    <property type="term" value="C:vacuolar membrane"/>
    <property type="evidence" value="ECO:0007669"/>
    <property type="project" value="TreeGrafter"/>
</dbReference>
<sequence length="1309" mass="143223">MDGIGGKGWPDWGRARGSGSRRGPAFLTRTATDEAAQLLRRSSFPATPEEHRPQSAHDGSRHDLSRPGTAQSSEPDLPLGRQETASSKAYGTFDGPRDSQDPSRQPDPIVTGLTMPEHPSTVHLTNVNGKIETSAVYKGSTSFRPVEGTEKLGMISGVFVPTSLNVLSILMFIRFGFILGQSGVVGMLIMLVAAYAINLITTLSLSAVASNGIVRGGGAYYLISRSLGPEFGGAIGLVSYLGFVFNTGMNAAGLVDCVTYNFGHESGNWDNTLPEGKWWGYLWSTLVVILCVVICMAGSSIFARASNGLLLILLLATFSVPLSAIVRGPFETKKQFLQFTGFRFETLKENLLPHFTRGAAGSQLKGKENYQDLFGILFPATGGILAGASMSGDLKNPSSSIPRGTLAGLGLTFVAYTLVIVAMAASITRESFYRNVNVVQDASVSGVLILAGELSSTFFSVLMGIIGPAKQLQAIARDRVVPGLSIFGQGTTKHDEPIYAILCTFVVTQFVLLLDINQIASLITMAYLMTFFALNVATFLLKIGSAPNFRPSFSYFNWWTAAAGALLSVGSMFFVDGISASGSVCILLVLIILIHYTTPPKPWGSISEVLIYHQVRKYLLRLKTEHVKFWRPQILLLVNDPRRSYKLIQFCNSLKKGALFIIGHVIVTQNFGDSVPEARRQQAAWNKFIDVSRIKAFVNVAISPSIEWGARNVFLSAGLGGMRPNIVVLGFYNLQQFRSEQPLVDIPSPPPERKAGSIRRRPRSRSQVQGELPTDTCHIEKRTDIQSYVMVLEDMILKLRTNVAIAIGFADLELPNTKDGTKKYIDLWPIQMSADLTSEADGEPRNVTTTNFDTYTLILQLGCILNTVPSWKRSYKLRVGVFVEYESDVEEERSRVSSLLENLRIKAEVMVFWFACGTIKSYSYIVNGEDVDEETQESVNKILEDELWWQELLRLRNKTRSGDVSVIDALSSAEDVVWPSSSFPGRRESAVVRLEGLRRILTHPRKRSSYGNLSSLGVSLSMRTSRIDDDMLSRHASHPSDSEHSDTDEVDGDTDDNDEGNADEDQDKSEVSQSTRIHESSKKSSRASSKKSSRKSKKTSSRGKSISPGPQLQFDEDILHDEDAGRRRGRSPTLSDPAAPSPRHRVEVGGSSHESRAVSSNFTSEPVPPTKVAADEDAGPSIMFADSPHPRQQKADDNVPAARPSIYQRARDDSTAPRPPAQGFPTAASIPLSFNYLPSRAQHLILNEIISQNSDDTAVVFTTLPAPFDGTYRSETDSLGYISDLEVLAGGLPPTLLVHSNSMTVTTNL</sequence>
<feature type="transmembrane region" description="Helical" evidence="8">
    <location>
        <begin position="278"/>
        <end position="297"/>
    </location>
</feature>
<dbReference type="Proteomes" id="UP000054266">
    <property type="component" value="Unassembled WGS sequence"/>
</dbReference>
<feature type="region of interest" description="Disordered" evidence="7">
    <location>
        <begin position="742"/>
        <end position="772"/>
    </location>
</feature>
<feature type="compositionally biased region" description="Basic and acidic residues" evidence="7">
    <location>
        <begin position="48"/>
        <end position="65"/>
    </location>
</feature>
<feature type="transmembrane region" description="Helical" evidence="8">
    <location>
        <begin position="406"/>
        <end position="427"/>
    </location>
</feature>
<feature type="region of interest" description="Disordered" evidence="7">
    <location>
        <begin position="1032"/>
        <end position="1200"/>
    </location>
</feature>
<organism evidence="11 12">
    <name type="scientific">Phialophora macrospora</name>
    <dbReference type="NCBI Taxonomy" id="1851006"/>
    <lineage>
        <taxon>Eukaryota</taxon>
        <taxon>Fungi</taxon>
        <taxon>Dikarya</taxon>
        <taxon>Ascomycota</taxon>
        <taxon>Pezizomycotina</taxon>
        <taxon>Eurotiomycetes</taxon>
        <taxon>Chaetothyriomycetidae</taxon>
        <taxon>Chaetothyriales</taxon>
        <taxon>Herpotrichiellaceae</taxon>
        <taxon>Phialophora</taxon>
    </lineage>
</organism>
<dbReference type="GO" id="GO:0055075">
    <property type="term" value="P:potassium ion homeostasis"/>
    <property type="evidence" value="ECO:0007669"/>
    <property type="project" value="TreeGrafter"/>
</dbReference>
<keyword evidence="12" id="KW-1185">Reference proteome</keyword>
<dbReference type="FunFam" id="1.20.1740.10:FF:000013">
    <property type="entry name" value="Solute carrier family 12 member"/>
    <property type="match status" value="1"/>
</dbReference>
<evidence type="ECO:0000256" key="2">
    <source>
        <dbReference type="ARBA" id="ARBA00010593"/>
    </source>
</evidence>
<reference evidence="11 12" key="1">
    <citation type="submission" date="2015-01" db="EMBL/GenBank/DDBJ databases">
        <title>The Genome Sequence of Capronia semiimmersa CBS27337.</title>
        <authorList>
            <consortium name="The Broad Institute Genomics Platform"/>
            <person name="Cuomo C."/>
            <person name="de Hoog S."/>
            <person name="Gorbushina A."/>
            <person name="Stielow B."/>
            <person name="Teixiera M."/>
            <person name="Abouelleil A."/>
            <person name="Chapman S.B."/>
            <person name="Priest M."/>
            <person name="Young S.K."/>
            <person name="Wortman J."/>
            <person name="Nusbaum C."/>
            <person name="Birren B."/>
        </authorList>
    </citation>
    <scope>NUCLEOTIDE SEQUENCE [LARGE SCALE GENOMIC DNA]</scope>
    <source>
        <strain evidence="11 12">CBS 27337</strain>
    </source>
</reference>
<feature type="transmembrane region" description="Helical" evidence="8">
    <location>
        <begin position="309"/>
        <end position="330"/>
    </location>
</feature>
<feature type="transmembrane region" description="Helical" evidence="8">
    <location>
        <begin position="447"/>
        <end position="469"/>
    </location>
</feature>
<feature type="transmembrane region" description="Helical" evidence="8">
    <location>
        <begin position="373"/>
        <end position="394"/>
    </location>
</feature>
<dbReference type="STRING" id="5601.A0A0D2FW16"/>
<feature type="transmembrane region" description="Helical" evidence="8">
    <location>
        <begin position="185"/>
        <end position="214"/>
    </location>
</feature>
<evidence type="ECO:0000256" key="1">
    <source>
        <dbReference type="ARBA" id="ARBA00004141"/>
    </source>
</evidence>
<evidence type="ECO:0000256" key="3">
    <source>
        <dbReference type="ARBA" id="ARBA00022448"/>
    </source>
</evidence>
<feature type="compositionally biased region" description="Basic residues" evidence="7">
    <location>
        <begin position="1083"/>
        <end position="1101"/>
    </location>
</feature>
<dbReference type="HOGENOM" id="CLU_001883_4_0_1"/>
<dbReference type="GO" id="GO:0015379">
    <property type="term" value="F:potassium:chloride symporter activity"/>
    <property type="evidence" value="ECO:0007669"/>
    <property type="project" value="TreeGrafter"/>
</dbReference>
<feature type="transmembrane region" description="Helical" evidence="8">
    <location>
        <begin position="226"/>
        <end position="245"/>
    </location>
</feature>
<keyword evidence="6 8" id="KW-0472">Membrane</keyword>
<evidence type="ECO:0008006" key="13">
    <source>
        <dbReference type="Google" id="ProtNLM"/>
    </source>
</evidence>
<feature type="transmembrane region" description="Helical" evidence="8">
    <location>
        <begin position="522"/>
        <end position="543"/>
    </location>
</feature>
<proteinExistence type="inferred from homology"/>
<comment type="subcellular location">
    <subcellularLocation>
        <location evidence="1">Membrane</location>
        <topology evidence="1">Multi-pass membrane protein</topology>
    </subcellularLocation>
</comment>
<keyword evidence="3" id="KW-0813">Transport</keyword>
<dbReference type="InterPro" id="IPR004842">
    <property type="entry name" value="SLC12A_fam"/>
</dbReference>
<feature type="transmembrane region" description="Helical" evidence="8">
    <location>
        <begin position="580"/>
        <end position="598"/>
    </location>
</feature>
<dbReference type="GO" id="GO:0055064">
    <property type="term" value="P:chloride ion homeostasis"/>
    <property type="evidence" value="ECO:0007669"/>
    <property type="project" value="TreeGrafter"/>
</dbReference>
<feature type="compositionally biased region" description="Acidic residues" evidence="7">
    <location>
        <begin position="1048"/>
        <end position="1067"/>
    </location>
</feature>
<dbReference type="Gene3D" id="1.20.1740.10">
    <property type="entry name" value="Amino acid/polyamine transporter I"/>
    <property type="match status" value="1"/>
</dbReference>
<dbReference type="PANTHER" id="PTHR11827">
    <property type="entry name" value="SOLUTE CARRIER FAMILY 12, CATION COTRANSPORTERS"/>
    <property type="match status" value="1"/>
</dbReference>
<evidence type="ECO:0000259" key="10">
    <source>
        <dbReference type="Pfam" id="PF03522"/>
    </source>
</evidence>
<comment type="similarity">
    <text evidence="2">Belongs to the SLC12A transporter family.</text>
</comment>
<feature type="domain" description="Amino acid permease/ SLC12A" evidence="9">
    <location>
        <begin position="158"/>
        <end position="635"/>
    </location>
</feature>
<dbReference type="Pfam" id="PF03522">
    <property type="entry name" value="SLC12"/>
    <property type="match status" value="1"/>
</dbReference>
<evidence type="ECO:0000313" key="11">
    <source>
        <dbReference type="EMBL" id="KIW72653.1"/>
    </source>
</evidence>
<dbReference type="InterPro" id="IPR018491">
    <property type="entry name" value="SLC12_C"/>
</dbReference>
<dbReference type="GO" id="GO:0034486">
    <property type="term" value="P:vacuolar transmembrane transport"/>
    <property type="evidence" value="ECO:0007669"/>
    <property type="project" value="TreeGrafter"/>
</dbReference>
<evidence type="ECO:0000256" key="8">
    <source>
        <dbReference type="SAM" id="Phobius"/>
    </source>
</evidence>
<dbReference type="InterPro" id="IPR004841">
    <property type="entry name" value="AA-permease/SLC12A_dom"/>
</dbReference>